<reference evidence="2 3" key="1">
    <citation type="submission" date="2019-11" db="EMBL/GenBank/DDBJ databases">
        <title>Complete genome sequence of Corynebacterium kalinowskii 1959, a novel Corynebacterium species isolated from soil of a small paddock in Vilsendorf, Germany.</title>
        <authorList>
            <person name="Schaffert L."/>
            <person name="Ruwe M."/>
            <person name="Milse J."/>
            <person name="Hanuschka K."/>
            <person name="Ortseifen V."/>
            <person name="Droste J."/>
            <person name="Brandt D."/>
            <person name="Schlueter L."/>
            <person name="Kutter Y."/>
            <person name="Vinke S."/>
            <person name="Viehoefer P."/>
            <person name="Jacob L."/>
            <person name="Luebke N.-C."/>
            <person name="Schulte-Berndt E."/>
            <person name="Hain C."/>
            <person name="Linder M."/>
            <person name="Schmidt P."/>
            <person name="Wollenschlaeger L."/>
            <person name="Luttermann T."/>
            <person name="Thieme E."/>
            <person name="Hassa J."/>
            <person name="Haak M."/>
            <person name="Wittchen M."/>
            <person name="Mentz A."/>
            <person name="Persicke M."/>
            <person name="Busche T."/>
            <person name="Ruckert C."/>
        </authorList>
    </citation>
    <scope>NUCLEOTIDE SEQUENCE [LARGE SCALE GENOMIC DNA]</scope>
    <source>
        <strain evidence="2 3">2039</strain>
    </source>
</reference>
<feature type="domain" description="Helix-turn-helix" evidence="1">
    <location>
        <begin position="6"/>
        <end position="57"/>
    </location>
</feature>
<sequence>MNNGELLSINELAALLGVSRSTVNAWRMDGAAPAEIKLDGGKLIRFRREDIDRWLESEAA</sequence>
<keyword evidence="3" id="KW-1185">Reference proteome</keyword>
<name>A0A6B8W9G6_9CORY</name>
<dbReference type="InterPro" id="IPR036388">
    <property type="entry name" value="WH-like_DNA-bd_sf"/>
</dbReference>
<dbReference type="InterPro" id="IPR010093">
    <property type="entry name" value="SinI_DNA-bd"/>
</dbReference>
<dbReference type="AlphaFoldDB" id="A0A6B8W9G6"/>
<proteinExistence type="predicted"/>
<dbReference type="NCBIfam" id="TIGR01764">
    <property type="entry name" value="excise"/>
    <property type="match status" value="1"/>
</dbReference>
<dbReference type="InterPro" id="IPR009061">
    <property type="entry name" value="DNA-bd_dom_put_sf"/>
</dbReference>
<evidence type="ECO:0000313" key="3">
    <source>
        <dbReference type="Proteomes" id="UP000424462"/>
    </source>
</evidence>
<dbReference type="Gene3D" id="1.10.10.10">
    <property type="entry name" value="Winged helix-like DNA-binding domain superfamily/Winged helix DNA-binding domain"/>
    <property type="match status" value="1"/>
</dbReference>
<dbReference type="Proteomes" id="UP000424462">
    <property type="component" value="Chromosome"/>
</dbReference>
<evidence type="ECO:0000313" key="2">
    <source>
        <dbReference type="EMBL" id="QGU07905.1"/>
    </source>
</evidence>
<dbReference type="KEGG" id="cok:COCCU_09915"/>
<gene>
    <name evidence="2" type="ORF">COCCU_09915</name>
</gene>
<dbReference type="Pfam" id="PF12728">
    <property type="entry name" value="HTH_17"/>
    <property type="match status" value="1"/>
</dbReference>
<accession>A0A6B8W9G6</accession>
<dbReference type="InterPro" id="IPR041657">
    <property type="entry name" value="HTH_17"/>
</dbReference>
<dbReference type="GO" id="GO:0003677">
    <property type="term" value="F:DNA binding"/>
    <property type="evidence" value="ECO:0007669"/>
    <property type="project" value="InterPro"/>
</dbReference>
<dbReference type="SUPFAM" id="SSF46955">
    <property type="entry name" value="Putative DNA-binding domain"/>
    <property type="match status" value="1"/>
</dbReference>
<dbReference type="EMBL" id="CP046455">
    <property type="protein sequence ID" value="QGU07905.1"/>
    <property type="molecule type" value="Genomic_DNA"/>
</dbReference>
<protein>
    <submittedName>
        <fullName evidence="2">Helix-turn-helix domain protein</fullName>
    </submittedName>
</protein>
<organism evidence="2 3">
    <name type="scientific">Corynebacterium occultum</name>
    <dbReference type="NCBI Taxonomy" id="2675219"/>
    <lineage>
        <taxon>Bacteria</taxon>
        <taxon>Bacillati</taxon>
        <taxon>Actinomycetota</taxon>
        <taxon>Actinomycetes</taxon>
        <taxon>Mycobacteriales</taxon>
        <taxon>Corynebacteriaceae</taxon>
        <taxon>Corynebacterium</taxon>
    </lineage>
</organism>
<evidence type="ECO:0000259" key="1">
    <source>
        <dbReference type="Pfam" id="PF12728"/>
    </source>
</evidence>